<name>A0A8H3G0R9_9LECA</name>
<dbReference type="Gene3D" id="3.30.40.10">
    <property type="entry name" value="Zinc/RING finger domain, C3HC4 (zinc finger)"/>
    <property type="match status" value="1"/>
</dbReference>
<dbReference type="GO" id="GO:0006511">
    <property type="term" value="P:ubiquitin-dependent protein catabolic process"/>
    <property type="evidence" value="ECO:0007669"/>
    <property type="project" value="TreeGrafter"/>
</dbReference>
<dbReference type="OrthoDB" id="5401893at2759"/>
<organism evidence="3 4">
    <name type="scientific">Imshaugia aleurites</name>
    <dbReference type="NCBI Taxonomy" id="172621"/>
    <lineage>
        <taxon>Eukaryota</taxon>
        <taxon>Fungi</taxon>
        <taxon>Dikarya</taxon>
        <taxon>Ascomycota</taxon>
        <taxon>Pezizomycotina</taxon>
        <taxon>Lecanoromycetes</taxon>
        <taxon>OSLEUM clade</taxon>
        <taxon>Lecanoromycetidae</taxon>
        <taxon>Lecanorales</taxon>
        <taxon>Lecanorineae</taxon>
        <taxon>Parmeliaceae</taxon>
        <taxon>Imshaugia</taxon>
    </lineage>
</organism>
<dbReference type="GO" id="GO:0008270">
    <property type="term" value="F:zinc ion binding"/>
    <property type="evidence" value="ECO:0007669"/>
    <property type="project" value="UniProtKB-KW"/>
</dbReference>
<dbReference type="GO" id="GO:0061630">
    <property type="term" value="F:ubiquitin protein ligase activity"/>
    <property type="evidence" value="ECO:0007669"/>
    <property type="project" value="TreeGrafter"/>
</dbReference>
<dbReference type="SUPFAM" id="SSF47954">
    <property type="entry name" value="Cyclin-like"/>
    <property type="match status" value="1"/>
</dbReference>
<dbReference type="InterPro" id="IPR013083">
    <property type="entry name" value="Znf_RING/FYVE/PHD"/>
</dbReference>
<keyword evidence="1" id="KW-0479">Metal-binding</keyword>
<comment type="caution">
    <text evidence="3">The sequence shown here is derived from an EMBL/GenBank/DDBJ whole genome shotgun (WGS) entry which is preliminary data.</text>
</comment>
<gene>
    <name evidence="3" type="ORF">IMSHALPRED_009757</name>
</gene>
<dbReference type="PROSITE" id="PS50089">
    <property type="entry name" value="ZF_RING_2"/>
    <property type="match status" value="1"/>
</dbReference>
<accession>A0A8H3G0R9</accession>
<dbReference type="SUPFAM" id="SSF57850">
    <property type="entry name" value="RING/U-box"/>
    <property type="match status" value="1"/>
</dbReference>
<dbReference type="Proteomes" id="UP000664534">
    <property type="component" value="Unassembled WGS sequence"/>
</dbReference>
<evidence type="ECO:0000313" key="4">
    <source>
        <dbReference type="Proteomes" id="UP000664534"/>
    </source>
</evidence>
<dbReference type="InterPro" id="IPR036915">
    <property type="entry name" value="Cyclin-like_sf"/>
</dbReference>
<protein>
    <recommendedName>
        <fullName evidence="2">RING-type domain-containing protein</fullName>
    </recommendedName>
</protein>
<dbReference type="EMBL" id="CAJPDT010000077">
    <property type="protein sequence ID" value="CAF9934548.1"/>
    <property type="molecule type" value="Genomic_DNA"/>
</dbReference>
<keyword evidence="1" id="KW-0862">Zinc</keyword>
<dbReference type="Gene3D" id="1.10.472.10">
    <property type="entry name" value="Cyclin-like"/>
    <property type="match status" value="1"/>
</dbReference>
<evidence type="ECO:0000259" key="2">
    <source>
        <dbReference type="PROSITE" id="PS50089"/>
    </source>
</evidence>
<dbReference type="AlphaFoldDB" id="A0A8H3G0R9"/>
<feature type="domain" description="RING-type" evidence="2">
    <location>
        <begin position="24"/>
        <end position="79"/>
    </location>
</feature>
<dbReference type="PANTHER" id="PTHR22765:SF434">
    <property type="entry name" value="GB|AAD18119.1-RELATED"/>
    <property type="match status" value="1"/>
</dbReference>
<dbReference type="SMART" id="SM00184">
    <property type="entry name" value="RING"/>
    <property type="match status" value="1"/>
</dbReference>
<dbReference type="PANTHER" id="PTHR22765">
    <property type="entry name" value="RING FINGER AND PROTEASE ASSOCIATED DOMAIN-CONTAINING"/>
    <property type="match status" value="1"/>
</dbReference>
<reference evidence="3" key="1">
    <citation type="submission" date="2021-03" db="EMBL/GenBank/DDBJ databases">
        <authorList>
            <person name="Tagirdzhanova G."/>
        </authorList>
    </citation>
    <scope>NUCLEOTIDE SEQUENCE</scope>
</reference>
<keyword evidence="4" id="KW-1185">Reference proteome</keyword>
<keyword evidence="1" id="KW-0863">Zinc-finger</keyword>
<dbReference type="Pfam" id="PF13639">
    <property type="entry name" value="zf-RING_2"/>
    <property type="match status" value="1"/>
</dbReference>
<dbReference type="InterPro" id="IPR051826">
    <property type="entry name" value="E3_ubiquitin-ligase_domain"/>
</dbReference>
<sequence>MAEEFLAQLPRVRRGILDHEDQRCPICLEEYGTTPSSRGVIERAVILPCGHIMGSECISIWLSPPANGHGGNNTCPMCRQVLFVAAPRVPRYPLAEHMRIHTVLTNECASACEMLELNRGPDVRRLSRWIANQYHDIVRLDWADGDDRNPHAVAAASVYMASHLLGDARSLEVISRCVTVGEREITRAYILLYIYRRRIVERFPLEMLEGDGAGLGRIDEVLPLIALGRGFY</sequence>
<proteinExistence type="predicted"/>
<dbReference type="InterPro" id="IPR001841">
    <property type="entry name" value="Znf_RING"/>
</dbReference>
<evidence type="ECO:0000256" key="1">
    <source>
        <dbReference type="PROSITE-ProRule" id="PRU00175"/>
    </source>
</evidence>
<evidence type="ECO:0000313" key="3">
    <source>
        <dbReference type="EMBL" id="CAF9934548.1"/>
    </source>
</evidence>